<dbReference type="EMBL" id="CP003740">
    <property type="protein sequence ID" value="AGI68028.1"/>
    <property type="molecule type" value="Genomic_DNA"/>
</dbReference>
<dbReference type="OrthoDB" id="7871041at2"/>
<dbReference type="HOGENOM" id="CLU_182303_1_0_5"/>
<keyword evidence="2" id="KW-1185">Reference proteome</keyword>
<dbReference type="KEGG" id="oat:OAN307_c24140"/>
<name>M9R8B6_9RHOB</name>
<gene>
    <name evidence="1" type="ORF">OAN307_c24140</name>
</gene>
<reference evidence="1 2" key="1">
    <citation type="journal article" date="2013" name="PLoS ONE">
        <title>Poles Apart: Arctic and Antarctic Octadecabacter strains Share High Genome Plasticity and a New Type of Xanthorhodopsin.</title>
        <authorList>
            <person name="Vollmers J."/>
            <person name="Voget S."/>
            <person name="Dietrich S."/>
            <person name="Gollnow K."/>
            <person name="Smits M."/>
            <person name="Meyer K."/>
            <person name="Brinkhoff T."/>
            <person name="Simon M."/>
            <person name="Daniel R."/>
        </authorList>
    </citation>
    <scope>NUCLEOTIDE SEQUENCE [LARGE SCALE GENOMIC DNA]</scope>
    <source>
        <strain evidence="1 2">307</strain>
    </source>
</reference>
<accession>M9R8B6</accession>
<proteinExistence type="predicted"/>
<dbReference type="STRING" id="391626.OAN307_c24140"/>
<evidence type="ECO:0000313" key="2">
    <source>
        <dbReference type="Proteomes" id="UP000005307"/>
    </source>
</evidence>
<protein>
    <submittedName>
        <fullName evidence="1">Uncharacterized protein</fullName>
    </submittedName>
</protein>
<dbReference type="Proteomes" id="UP000005307">
    <property type="component" value="Chromosome"/>
</dbReference>
<dbReference type="RefSeq" id="WP_015500046.1">
    <property type="nucleotide sequence ID" value="NC_020911.1"/>
</dbReference>
<dbReference type="AlphaFoldDB" id="M9R8B6"/>
<sequence length="75" mass="8728">MSCTTALTRWPHLLEQLCGQFHHLDPAVLTRFRSDRQKMNLYLAETHDLTIAEAAETLDDWLMFQAHRLPEHIAA</sequence>
<organism evidence="1 2">
    <name type="scientific">Octadecabacter antarcticus 307</name>
    <dbReference type="NCBI Taxonomy" id="391626"/>
    <lineage>
        <taxon>Bacteria</taxon>
        <taxon>Pseudomonadati</taxon>
        <taxon>Pseudomonadota</taxon>
        <taxon>Alphaproteobacteria</taxon>
        <taxon>Rhodobacterales</taxon>
        <taxon>Roseobacteraceae</taxon>
        <taxon>Octadecabacter</taxon>
    </lineage>
</organism>
<evidence type="ECO:0000313" key="1">
    <source>
        <dbReference type="EMBL" id="AGI68028.1"/>
    </source>
</evidence>